<gene>
    <name evidence="3" type="ORF">A2837_00280</name>
</gene>
<evidence type="ECO:0000256" key="1">
    <source>
        <dbReference type="ARBA" id="ARBA00022801"/>
    </source>
</evidence>
<protein>
    <recommendedName>
        <fullName evidence="5">Sortase</fullName>
    </recommendedName>
</protein>
<keyword evidence="2" id="KW-1133">Transmembrane helix</keyword>
<dbReference type="STRING" id="1798475.A2837_00280"/>
<evidence type="ECO:0000313" key="3">
    <source>
        <dbReference type="EMBL" id="OGG41663.1"/>
    </source>
</evidence>
<keyword evidence="1" id="KW-0378">Hydrolase</keyword>
<dbReference type="PROSITE" id="PS51257">
    <property type="entry name" value="PROKAR_LIPOPROTEIN"/>
    <property type="match status" value="1"/>
</dbReference>
<keyword evidence="2" id="KW-0812">Transmembrane</keyword>
<evidence type="ECO:0000256" key="2">
    <source>
        <dbReference type="SAM" id="Phobius"/>
    </source>
</evidence>
<comment type="caution">
    <text evidence="3">The sequence shown here is derived from an EMBL/GenBank/DDBJ whole genome shotgun (WGS) entry which is preliminary data.</text>
</comment>
<reference evidence="3 4" key="1">
    <citation type="journal article" date="2016" name="Nat. Commun.">
        <title>Thousands of microbial genomes shed light on interconnected biogeochemical processes in an aquifer system.</title>
        <authorList>
            <person name="Anantharaman K."/>
            <person name="Brown C.T."/>
            <person name="Hug L.A."/>
            <person name="Sharon I."/>
            <person name="Castelle C.J."/>
            <person name="Probst A.J."/>
            <person name="Thomas B.C."/>
            <person name="Singh A."/>
            <person name="Wilkins M.J."/>
            <person name="Karaoz U."/>
            <person name="Brodie E.L."/>
            <person name="Williams K.H."/>
            <person name="Hubbard S.S."/>
            <person name="Banfield J.F."/>
        </authorList>
    </citation>
    <scope>NUCLEOTIDE SEQUENCE [LARGE SCALE GENOMIC DNA]</scope>
</reference>
<evidence type="ECO:0000313" key="4">
    <source>
        <dbReference type="Proteomes" id="UP000176322"/>
    </source>
</evidence>
<organism evidence="3 4">
    <name type="scientific">Candidatus Kaiserbacteria bacterium RIFCSPHIGHO2_01_FULL_46_22</name>
    <dbReference type="NCBI Taxonomy" id="1798475"/>
    <lineage>
        <taxon>Bacteria</taxon>
        <taxon>Candidatus Kaiseribacteriota</taxon>
    </lineage>
</organism>
<dbReference type="InterPro" id="IPR042001">
    <property type="entry name" value="Sortase_F"/>
</dbReference>
<evidence type="ECO:0008006" key="5">
    <source>
        <dbReference type="Google" id="ProtNLM"/>
    </source>
</evidence>
<dbReference type="GO" id="GO:0016787">
    <property type="term" value="F:hydrolase activity"/>
    <property type="evidence" value="ECO:0007669"/>
    <property type="project" value="UniProtKB-KW"/>
</dbReference>
<dbReference type="SUPFAM" id="SSF63817">
    <property type="entry name" value="Sortase"/>
    <property type="match status" value="1"/>
</dbReference>
<feature type="transmembrane region" description="Helical" evidence="2">
    <location>
        <begin position="9"/>
        <end position="30"/>
    </location>
</feature>
<dbReference type="Proteomes" id="UP000176322">
    <property type="component" value="Unassembled WGS sequence"/>
</dbReference>
<sequence length="194" mass="21090">MEAQTKNNIAFGAFALACACVISFFFPIHILQEVHPAFVPAPFVSATPAPRTQTMPDRISIPSVHVDVAVRPGSYDFTTGQWDVSWDAAQFATMTVTPNTVSGKTLLYAHNTKKLFGPITRMKLGDEATVTASDGTVFHYVYAQEQVVGPSDTSILTNAEDGVPQLVLLTCAGVFNQHRNLLFFTLHSVENVNS</sequence>
<keyword evidence="2" id="KW-0472">Membrane</keyword>
<dbReference type="AlphaFoldDB" id="A0A1F6BXX2"/>
<dbReference type="InterPro" id="IPR023365">
    <property type="entry name" value="Sortase_dom-sf"/>
</dbReference>
<proteinExistence type="predicted"/>
<dbReference type="InterPro" id="IPR005754">
    <property type="entry name" value="Sortase"/>
</dbReference>
<dbReference type="EMBL" id="MFKO01000004">
    <property type="protein sequence ID" value="OGG41663.1"/>
    <property type="molecule type" value="Genomic_DNA"/>
</dbReference>
<accession>A0A1F6BXX2</accession>
<dbReference type="Pfam" id="PF04203">
    <property type="entry name" value="Sortase"/>
    <property type="match status" value="1"/>
</dbReference>
<dbReference type="Gene3D" id="2.40.260.10">
    <property type="entry name" value="Sortase"/>
    <property type="match status" value="1"/>
</dbReference>
<name>A0A1F6BXX2_9BACT</name>
<dbReference type="CDD" id="cd05829">
    <property type="entry name" value="Sortase_F"/>
    <property type="match status" value="1"/>
</dbReference>